<dbReference type="Pfam" id="PF19515">
    <property type="entry name" value="DUF6048"/>
    <property type="match status" value="1"/>
</dbReference>
<accession>A0ABR7QLL0</accession>
<name>A0ABR7QLL0_9FLAO</name>
<evidence type="ECO:0000256" key="1">
    <source>
        <dbReference type="SAM" id="MobiDB-lite"/>
    </source>
</evidence>
<reference evidence="2 3" key="1">
    <citation type="submission" date="2020-08" db="EMBL/GenBank/DDBJ databases">
        <title>Arenibacter gaetbuli sp. nov., isolated from a sand dune.</title>
        <authorList>
            <person name="Park S."/>
            <person name="Yoon J.-H."/>
        </authorList>
    </citation>
    <scope>NUCLEOTIDE SEQUENCE [LARGE SCALE GENOMIC DNA]</scope>
    <source>
        <strain evidence="2 3">BSSL-BM3</strain>
    </source>
</reference>
<dbReference type="EMBL" id="JACLHY010000006">
    <property type="protein sequence ID" value="MBC8768078.1"/>
    <property type="molecule type" value="Genomic_DNA"/>
</dbReference>
<feature type="region of interest" description="Disordered" evidence="1">
    <location>
        <begin position="255"/>
        <end position="276"/>
    </location>
</feature>
<gene>
    <name evidence="2" type="ORF">H4O18_08745</name>
</gene>
<feature type="compositionally biased region" description="Low complexity" evidence="1">
    <location>
        <begin position="263"/>
        <end position="276"/>
    </location>
</feature>
<evidence type="ECO:0000313" key="2">
    <source>
        <dbReference type="EMBL" id="MBC8768078.1"/>
    </source>
</evidence>
<dbReference type="Proteomes" id="UP000618952">
    <property type="component" value="Unassembled WGS sequence"/>
</dbReference>
<dbReference type="RefSeq" id="WP_187583540.1">
    <property type="nucleotide sequence ID" value="NZ_JACLHY010000006.1"/>
</dbReference>
<proteinExistence type="predicted"/>
<evidence type="ECO:0008006" key="4">
    <source>
        <dbReference type="Google" id="ProtNLM"/>
    </source>
</evidence>
<organism evidence="2 3">
    <name type="scientific">Arenibacter arenosicollis</name>
    <dbReference type="NCBI Taxonomy" id="2762274"/>
    <lineage>
        <taxon>Bacteria</taxon>
        <taxon>Pseudomonadati</taxon>
        <taxon>Bacteroidota</taxon>
        <taxon>Flavobacteriia</taxon>
        <taxon>Flavobacteriales</taxon>
        <taxon>Flavobacteriaceae</taxon>
        <taxon>Arenibacter</taxon>
    </lineage>
</organism>
<sequence length="276" mass="31288">MLKYFINSFIFLAIVFGYSQSKPIDLQPKDTVAHTDPYGIRVGIDLSRPLISFLNDDYTGLEIVGDYRITNKLYVAAELGNEKNTKQEDLYNFTTSGSYLKLGVDYNTYGNWYGMNNSIHVGGRYAYSTFSQTLNNYQIYDTNRYWNDPDYQNNPDPNTVNDFPFGSDVSQEFSGLSASWLEAVLGLKAELFANIYLGASVRIGFLVSNKDPENFRNLWIPGFNKVTDGSNFGVGYNYSITYFIPLYKKAKKIKEKEEKPAQKKPGQQGPKVPGNL</sequence>
<comment type="caution">
    <text evidence="2">The sequence shown here is derived from an EMBL/GenBank/DDBJ whole genome shotgun (WGS) entry which is preliminary data.</text>
</comment>
<keyword evidence="3" id="KW-1185">Reference proteome</keyword>
<evidence type="ECO:0000313" key="3">
    <source>
        <dbReference type="Proteomes" id="UP000618952"/>
    </source>
</evidence>
<protein>
    <recommendedName>
        <fullName evidence="4">MetA-pathway of phenol degradation</fullName>
    </recommendedName>
</protein>
<dbReference type="InterPro" id="IPR046111">
    <property type="entry name" value="DUF6048"/>
</dbReference>